<dbReference type="WBParaSite" id="ACRNAN_scaffold13386.g13656.t1">
    <property type="protein sequence ID" value="ACRNAN_scaffold13386.g13656.t1"/>
    <property type="gene ID" value="ACRNAN_scaffold13386.g13656"/>
</dbReference>
<dbReference type="AlphaFoldDB" id="A0A914CFA1"/>
<name>A0A914CFA1_9BILA</name>
<keyword evidence="2" id="KW-1185">Reference proteome</keyword>
<dbReference type="WBParaSite" id="ACRNAN_scaffold10053.g29205.t1">
    <property type="protein sequence ID" value="ACRNAN_scaffold10053.g29205.t1"/>
    <property type="gene ID" value="ACRNAN_scaffold10053.g29205"/>
</dbReference>
<evidence type="ECO:0000313" key="4">
    <source>
        <dbReference type="WBParaSite" id="ACRNAN_scaffold13386.g13656.t1"/>
    </source>
</evidence>
<reference evidence="3 4" key="1">
    <citation type="submission" date="2022-11" db="UniProtKB">
        <authorList>
            <consortium name="WormBaseParasite"/>
        </authorList>
    </citation>
    <scope>IDENTIFICATION</scope>
</reference>
<feature type="region of interest" description="Disordered" evidence="1">
    <location>
        <begin position="116"/>
        <end position="143"/>
    </location>
</feature>
<protein>
    <submittedName>
        <fullName evidence="3 4">Uncharacterized protein</fullName>
    </submittedName>
</protein>
<evidence type="ECO:0000256" key="1">
    <source>
        <dbReference type="SAM" id="MobiDB-lite"/>
    </source>
</evidence>
<feature type="compositionally biased region" description="Basic and acidic residues" evidence="1">
    <location>
        <begin position="116"/>
        <end position="129"/>
    </location>
</feature>
<sequence length="143" mass="16763">MSENEKIRKLNNAIEKAKYELDDVEKCIESRKVQIVKAFKEAREAIPDVLPIEEGLAVDLKEKLENEIEELKFARRSILDRIFSMEKLKMEYRERATNEAINNCGEIIAKIKRQREDPNEVMTKLKQDSSLHQPFTSRKSRQG</sequence>
<organism evidence="2 3">
    <name type="scientific">Acrobeloides nanus</name>
    <dbReference type="NCBI Taxonomy" id="290746"/>
    <lineage>
        <taxon>Eukaryota</taxon>
        <taxon>Metazoa</taxon>
        <taxon>Ecdysozoa</taxon>
        <taxon>Nematoda</taxon>
        <taxon>Chromadorea</taxon>
        <taxon>Rhabditida</taxon>
        <taxon>Tylenchina</taxon>
        <taxon>Cephalobomorpha</taxon>
        <taxon>Cephaloboidea</taxon>
        <taxon>Cephalobidae</taxon>
        <taxon>Acrobeloides</taxon>
    </lineage>
</organism>
<dbReference type="Proteomes" id="UP000887540">
    <property type="component" value="Unplaced"/>
</dbReference>
<accession>A0A914CFA1</accession>
<evidence type="ECO:0000313" key="3">
    <source>
        <dbReference type="WBParaSite" id="ACRNAN_scaffold10053.g29205.t1"/>
    </source>
</evidence>
<evidence type="ECO:0000313" key="2">
    <source>
        <dbReference type="Proteomes" id="UP000887540"/>
    </source>
</evidence>
<proteinExistence type="predicted"/>